<evidence type="ECO:0000256" key="3">
    <source>
        <dbReference type="ARBA" id="ARBA00022448"/>
    </source>
</evidence>
<evidence type="ECO:0000256" key="2">
    <source>
        <dbReference type="ARBA" id="ARBA00009810"/>
    </source>
</evidence>
<feature type="domain" description="TonB-dependent receptor-like beta-barrel" evidence="14">
    <location>
        <begin position="301"/>
        <end position="629"/>
    </location>
</feature>
<dbReference type="GO" id="GO:0044718">
    <property type="term" value="P:siderophore transmembrane transport"/>
    <property type="evidence" value="ECO:0007669"/>
    <property type="project" value="TreeGrafter"/>
</dbReference>
<accession>D7DM82</accession>
<keyword evidence="3 11" id="KW-0813">Transport</keyword>
<keyword evidence="4 11" id="KW-1134">Transmembrane beta strand</keyword>
<gene>
    <name evidence="16" type="ordered locus">M301_0407</name>
</gene>
<dbReference type="GO" id="GO:0015344">
    <property type="term" value="F:siderophore uptake transmembrane transporter activity"/>
    <property type="evidence" value="ECO:0007669"/>
    <property type="project" value="TreeGrafter"/>
</dbReference>
<reference evidence="17" key="1">
    <citation type="submission" date="2010-05" db="EMBL/GenBank/DDBJ databases">
        <title>Complete sequence of Methylotenera sp. 301.</title>
        <authorList>
            <person name="Lucas S."/>
            <person name="Copeland A."/>
            <person name="Lapidus A."/>
            <person name="Cheng J.-F."/>
            <person name="Bruce D."/>
            <person name="Goodwin L."/>
            <person name="Pitluck S."/>
            <person name="Clum A."/>
            <person name="Land M."/>
            <person name="Hauser L."/>
            <person name="Kyrpides N."/>
            <person name="Ivanova N."/>
            <person name="Chistoservova L."/>
            <person name="Kalyuzhnaya M."/>
            <person name="Woyke T."/>
        </authorList>
    </citation>
    <scope>NUCLEOTIDE SEQUENCE [LARGE SCALE GENOMIC DNA]</scope>
    <source>
        <strain evidence="17">301</strain>
    </source>
</reference>
<evidence type="ECO:0000256" key="8">
    <source>
        <dbReference type="ARBA" id="ARBA00023136"/>
    </source>
</evidence>
<evidence type="ECO:0000256" key="12">
    <source>
        <dbReference type="RuleBase" id="RU003357"/>
    </source>
</evidence>
<proteinExistence type="inferred from homology"/>
<dbReference type="PANTHER" id="PTHR30069:SF29">
    <property type="entry name" value="HEMOGLOBIN AND HEMOGLOBIN-HAPTOGLOBIN-BINDING PROTEIN 1-RELATED"/>
    <property type="match status" value="1"/>
</dbReference>
<dbReference type="Pfam" id="PF00593">
    <property type="entry name" value="TonB_dep_Rec_b-barrel"/>
    <property type="match status" value="1"/>
</dbReference>
<dbReference type="AlphaFoldDB" id="D7DM82"/>
<dbReference type="InterPro" id="IPR000531">
    <property type="entry name" value="Beta-barrel_TonB"/>
</dbReference>
<dbReference type="KEGG" id="meh:M301_0407"/>
<dbReference type="Pfam" id="PF07715">
    <property type="entry name" value="Plug"/>
    <property type="match status" value="1"/>
</dbReference>
<evidence type="ECO:0000256" key="7">
    <source>
        <dbReference type="ARBA" id="ARBA00023077"/>
    </source>
</evidence>
<evidence type="ECO:0000256" key="6">
    <source>
        <dbReference type="ARBA" id="ARBA00022729"/>
    </source>
</evidence>
<dbReference type="OrthoDB" id="183532at2"/>
<evidence type="ECO:0000313" key="16">
    <source>
        <dbReference type="EMBL" id="ADI28793.1"/>
    </source>
</evidence>
<dbReference type="PANTHER" id="PTHR30069">
    <property type="entry name" value="TONB-DEPENDENT OUTER MEMBRANE RECEPTOR"/>
    <property type="match status" value="1"/>
</dbReference>
<organism evidence="16 17">
    <name type="scientific">Methylotenera versatilis (strain 301)</name>
    <dbReference type="NCBI Taxonomy" id="666681"/>
    <lineage>
        <taxon>Bacteria</taxon>
        <taxon>Pseudomonadati</taxon>
        <taxon>Pseudomonadota</taxon>
        <taxon>Betaproteobacteria</taxon>
        <taxon>Nitrosomonadales</taxon>
        <taxon>Methylophilaceae</taxon>
        <taxon>Methylotenera</taxon>
    </lineage>
</organism>
<evidence type="ECO:0000256" key="9">
    <source>
        <dbReference type="ARBA" id="ARBA00023170"/>
    </source>
</evidence>
<keyword evidence="9 16" id="KW-0675">Receptor</keyword>
<protein>
    <submittedName>
        <fullName evidence="16">TonB-dependent receptor</fullName>
    </submittedName>
</protein>
<dbReference type="Gene3D" id="2.170.130.10">
    <property type="entry name" value="TonB-dependent receptor, plug domain"/>
    <property type="match status" value="1"/>
</dbReference>
<dbReference type="InterPro" id="IPR012910">
    <property type="entry name" value="Plug_dom"/>
</dbReference>
<feature type="signal peptide" evidence="13">
    <location>
        <begin position="1"/>
        <end position="32"/>
    </location>
</feature>
<evidence type="ECO:0000256" key="13">
    <source>
        <dbReference type="SAM" id="SignalP"/>
    </source>
</evidence>
<dbReference type="Gene3D" id="2.40.170.20">
    <property type="entry name" value="TonB-dependent receptor, beta-barrel domain"/>
    <property type="match status" value="1"/>
</dbReference>
<evidence type="ECO:0000259" key="14">
    <source>
        <dbReference type="Pfam" id="PF00593"/>
    </source>
</evidence>
<evidence type="ECO:0000313" key="17">
    <source>
        <dbReference type="Proteomes" id="UP000000383"/>
    </source>
</evidence>
<dbReference type="SUPFAM" id="SSF56935">
    <property type="entry name" value="Porins"/>
    <property type="match status" value="1"/>
</dbReference>
<evidence type="ECO:0000256" key="10">
    <source>
        <dbReference type="ARBA" id="ARBA00023237"/>
    </source>
</evidence>
<keyword evidence="17" id="KW-1185">Reference proteome</keyword>
<dbReference type="InterPro" id="IPR036942">
    <property type="entry name" value="Beta-barrel_TonB_sf"/>
</dbReference>
<dbReference type="GO" id="GO:0009279">
    <property type="term" value="C:cell outer membrane"/>
    <property type="evidence" value="ECO:0007669"/>
    <property type="project" value="UniProtKB-SubCell"/>
</dbReference>
<keyword evidence="7 12" id="KW-0798">TonB box</keyword>
<dbReference type="Proteomes" id="UP000000383">
    <property type="component" value="Chromosome"/>
</dbReference>
<feature type="chain" id="PRO_5003094725" evidence="13">
    <location>
        <begin position="33"/>
        <end position="664"/>
    </location>
</feature>
<evidence type="ECO:0000259" key="15">
    <source>
        <dbReference type="Pfam" id="PF07715"/>
    </source>
</evidence>
<comment type="subcellular location">
    <subcellularLocation>
        <location evidence="1 11">Cell outer membrane</location>
        <topology evidence="1 11">Multi-pass membrane protein</topology>
    </subcellularLocation>
</comment>
<keyword evidence="6 13" id="KW-0732">Signal</keyword>
<dbReference type="STRING" id="666681.M301_0407"/>
<dbReference type="InterPro" id="IPR039426">
    <property type="entry name" value="TonB-dep_rcpt-like"/>
</dbReference>
<name>D7DM82_METV0</name>
<dbReference type="InterPro" id="IPR037066">
    <property type="entry name" value="Plug_dom_sf"/>
</dbReference>
<evidence type="ECO:0000256" key="5">
    <source>
        <dbReference type="ARBA" id="ARBA00022692"/>
    </source>
</evidence>
<dbReference type="HOGENOM" id="CLU_008287_18_0_4"/>
<evidence type="ECO:0000256" key="1">
    <source>
        <dbReference type="ARBA" id="ARBA00004571"/>
    </source>
</evidence>
<dbReference type="eggNOG" id="COG4206">
    <property type="taxonomic scope" value="Bacteria"/>
</dbReference>
<sequence length="664" mass="74110" precursor="true">MKKASICLSVKIRRLLIIVLALFALSSTNAIAKADDASRSDLTTASLEQLLELEVITASKIARQVSDAPSAVSIVTAEDIKAYGYRTLAEILNSMRGLNITYDRAYDFLGGRGYSSPGDYSGRIMLLIDGVQVNDNVYNQSYFGNDGLVDTELIDRVEYVSGPGSVSYGNNAFFGIVNIFTKKGADLDSTQAALSLGSYQTQKGRLSYGKRFDSGVDLLLSASGLNSKGQNFYFPEFDNGDPTHNSGLAQNFDGQNNLRLFTKVQGDFWSIETGYSQRHKDVPTAPYASDFNSPYSYEDTTKFISGQYHTNLSDHLKLSLQTDYSDYRFHQNSAFSGEIWQEAASGSRWGTEAKFVGNWFSHHKLVFGIAYRNDYQRKIVNPVLLADYGRQAISLYGQDEIALLNNLWLNVGARYDHFTDDGDSISPRVAIIYEPIPSYTLRLSHSIAHRTPTIFEKYYTDASTQFPNASLQMESVAATELILEHRWSNQTRLLASLYHQATEDSIASTPYDSGFIQYSNGKGGYTNGLELEFEHHSDNGLRLRTSYAYQDARNPDGNWTINSPHYLGKFNLSAPLYANAVRTGLEIQAVSSRNNGLSRPISGYALANLTVSTDRLLPNLDVSLTVRNLLDKRYEHSAPEYNTPITTIEQDGRNVWLQLTYRLK</sequence>
<feature type="domain" description="TonB-dependent receptor plug" evidence="15">
    <location>
        <begin position="65"/>
        <end position="175"/>
    </location>
</feature>
<dbReference type="EMBL" id="CP002056">
    <property type="protein sequence ID" value="ADI28793.1"/>
    <property type="molecule type" value="Genomic_DNA"/>
</dbReference>
<dbReference type="PROSITE" id="PS52016">
    <property type="entry name" value="TONB_DEPENDENT_REC_3"/>
    <property type="match status" value="1"/>
</dbReference>
<dbReference type="RefSeq" id="WP_013147109.1">
    <property type="nucleotide sequence ID" value="NC_014207.1"/>
</dbReference>
<evidence type="ECO:0000256" key="4">
    <source>
        <dbReference type="ARBA" id="ARBA00022452"/>
    </source>
</evidence>
<evidence type="ECO:0000256" key="11">
    <source>
        <dbReference type="PROSITE-ProRule" id="PRU01360"/>
    </source>
</evidence>
<comment type="similarity">
    <text evidence="2 11 12">Belongs to the TonB-dependent receptor family.</text>
</comment>
<reference evidence="16 17" key="2">
    <citation type="journal article" date="2011" name="J. Bacteriol.">
        <title>Genomes of three methylotrophs from a single niche uncover genetic and metabolic divergence of Methylophilaceae.</title>
        <authorList>
            <person name="Lapidus A."/>
            <person name="Clum A."/>
            <person name="Labutti K."/>
            <person name="Kaluzhnaya M.G."/>
            <person name="Lim S."/>
            <person name="Beck D.A."/>
            <person name="Glavina Del Rio T."/>
            <person name="Nolan M."/>
            <person name="Mavromatis K."/>
            <person name="Huntemann M."/>
            <person name="Lucas S."/>
            <person name="Lidstrom M.E."/>
            <person name="Ivanova N."/>
            <person name="Chistoserdova L."/>
        </authorList>
    </citation>
    <scope>NUCLEOTIDE SEQUENCE [LARGE SCALE GENOMIC DNA]</scope>
    <source>
        <strain evidence="16 17">301</strain>
    </source>
</reference>
<keyword evidence="8 11" id="KW-0472">Membrane</keyword>
<keyword evidence="10 11" id="KW-0998">Cell outer membrane</keyword>
<keyword evidence="5 11" id="KW-0812">Transmembrane</keyword>